<dbReference type="InterPro" id="IPR002110">
    <property type="entry name" value="Ankyrin_rpt"/>
</dbReference>
<evidence type="ECO:0000256" key="3">
    <source>
        <dbReference type="PROSITE-ProRule" id="PRU00023"/>
    </source>
</evidence>
<sequence length="1379" mass="146377">MKAAIIICVLICVGTEAFESQQPLGILVRTGDRETVQAAIQENPDKVNVVDSYGWTPLLWAVDSGNTAATRVLLQNGADPYAKMASNGWNAVIWASGMPQSIDLLKLLVEEFKVDPNISAENGFTSLMAACKADSEEAVSVLLGAGADANAANVNGVNALMVAAAESKAEVLDRLLAAGVRLDDLAGNTWSAASHACAGGRLEALQWLESNGAELEPKHQEPRALPLSLAAERGFADIVDYLLSLSPSTGSLKAALSQAAAQGHVAIVRKLIGAGAEADSLVDAVGLRPLSLAAGRGRLEAVTILLESGARPESQASDPIGGAPLEMAHSAIREGAQDGTKVLGKLLDAMEDRMAGAASAAEGASWSAEQMRDWLCIQGGGTGCGLAALFLGAGVTGPSAFRTDPVLSSATIQDAWSALSWAYAVWSGDRERSVYLDLSTAIATSDLFAKDARSFFARAAAAGMWEVMQALAGGSLEPWAAADGHDAEGATVLEAAAGSSEMLAKMEPRVREHLRAIPISSWTRKDVRMWVLLEPSLSALLEAFKASAVDGSQLEDLLVNSGTCPSDLCHAGLGEGSVDDNSLAQWAMRNDLPEVALATVQRALRSGRSYQILWGSGFCGNGSAPAPSVGEQLLARGARFQPALRAALPVLDRHLRVTSPSKWDCSNAVTLLRVAGAPSEVADAAAAAGVAGEQVAGSRGSLLPWPPLSPEDFAQPTSFSPQRLLSWACSWGLEGVASYVIDLAQSASMAHKEAIQAWGVLHGELISMDSPDSGSRSTALQCLLHHSWEGLWDRVAGLVAARVLTIPLPLWTVTDVTNFLHSVNQSGLAHAMHADGVDGGLLARFHPHPEQMFDAQSKAASLPMGIPPGELLRFAVERNMTRLQQFLLEGYAEIHRPAWNHGLALGPSPIELASQLGLSATAASLRKQASARLSALDMAEWTEIDVNNWLVGAGLPELAATLKEDWVRGESLAALAETFGRDSKEQRGQFAKDLAAVNSPNQALKFMQWSLYQSHCNVLERRLEATTPKEWHILVRDRGDGYSLLDVSMWSRACGAARNKMVGMAGYHLGSKPLSSWDSLEVGAWLYCLRRPEWASAFAQDNIVGAQLATWPGCNGTSAGTLSVSAAPEVALAWALSGGHYKVANQVMRTDPVVMIGELPGGGTVFAALQQHSGPLHTEYRHLRKELEKRLGSTEQREWTAADVANFLLLNNHTDAFQIASKVRMDGIAFDGLLSQKGMEAILDPAAVAQHAVESGSASLLEAALDLMTKEMADSGSFLSELLFEASWNGDPESVEALVRRGASVDARNQNDYTPLMRAALRGNEDVVRFLLKAGADRSLRSSKNNRTAEELAAGKGHGGVVKLLRTRMRATKQNVKVS</sequence>
<dbReference type="PANTHER" id="PTHR24198:SF165">
    <property type="entry name" value="ANKYRIN REPEAT-CONTAINING PROTEIN-RELATED"/>
    <property type="match status" value="1"/>
</dbReference>
<reference evidence="5" key="1">
    <citation type="submission" date="2014-05" db="EMBL/GenBank/DDBJ databases">
        <title>The transcriptome of the halophilic microalga Tetraselmis sp. GSL018 isolated from the Great Salt Lake, Utah.</title>
        <authorList>
            <person name="Jinkerson R.E."/>
            <person name="D'Adamo S."/>
            <person name="Posewitz M.C."/>
        </authorList>
    </citation>
    <scope>NUCLEOTIDE SEQUENCE</scope>
    <source>
        <strain evidence="5">GSL018</strain>
    </source>
</reference>
<feature type="signal peptide" evidence="4">
    <location>
        <begin position="1"/>
        <end position="17"/>
    </location>
</feature>
<dbReference type="Pfam" id="PF12796">
    <property type="entry name" value="Ank_2"/>
    <property type="match status" value="4"/>
</dbReference>
<dbReference type="PROSITE" id="PS50297">
    <property type="entry name" value="ANK_REP_REGION"/>
    <property type="match status" value="4"/>
</dbReference>
<evidence type="ECO:0000256" key="4">
    <source>
        <dbReference type="SAM" id="SignalP"/>
    </source>
</evidence>
<feature type="repeat" description="ANK" evidence="3">
    <location>
        <begin position="122"/>
        <end position="154"/>
    </location>
</feature>
<dbReference type="EMBL" id="GBEZ01016576">
    <property type="protein sequence ID" value="JAC69684.1"/>
    <property type="molecule type" value="Transcribed_RNA"/>
</dbReference>
<gene>
    <name evidence="5" type="ORF">TSPGSL018_5791</name>
</gene>
<organism evidence="5">
    <name type="scientific">Tetraselmis sp. GSL018</name>
    <dbReference type="NCBI Taxonomy" id="582737"/>
    <lineage>
        <taxon>Eukaryota</taxon>
        <taxon>Viridiplantae</taxon>
        <taxon>Chlorophyta</taxon>
        <taxon>core chlorophytes</taxon>
        <taxon>Chlorodendrophyceae</taxon>
        <taxon>Chlorodendrales</taxon>
        <taxon>Chlorodendraceae</taxon>
        <taxon>Tetraselmis</taxon>
    </lineage>
</organism>
<proteinExistence type="predicted"/>
<feature type="repeat" description="ANK" evidence="3">
    <location>
        <begin position="285"/>
        <end position="317"/>
    </location>
</feature>
<dbReference type="PANTHER" id="PTHR24198">
    <property type="entry name" value="ANKYRIN REPEAT AND PROTEIN KINASE DOMAIN-CONTAINING PROTEIN"/>
    <property type="match status" value="1"/>
</dbReference>
<feature type="repeat" description="ANK" evidence="3">
    <location>
        <begin position="53"/>
        <end position="85"/>
    </location>
</feature>
<feature type="chain" id="PRO_5001609656" evidence="4">
    <location>
        <begin position="18"/>
        <end position="1379"/>
    </location>
</feature>
<dbReference type="GO" id="GO:0005737">
    <property type="term" value="C:cytoplasm"/>
    <property type="evidence" value="ECO:0007669"/>
    <property type="project" value="TreeGrafter"/>
</dbReference>
<dbReference type="SUPFAM" id="SSF48403">
    <property type="entry name" value="Ankyrin repeat"/>
    <property type="match status" value="2"/>
</dbReference>
<accession>A0A061RFZ7</accession>
<name>A0A061RFZ7_9CHLO</name>
<feature type="repeat" description="ANK" evidence="3">
    <location>
        <begin position="1311"/>
        <end position="1343"/>
    </location>
</feature>
<dbReference type="InterPro" id="IPR036770">
    <property type="entry name" value="Ankyrin_rpt-contain_sf"/>
</dbReference>
<dbReference type="Gene3D" id="1.25.40.20">
    <property type="entry name" value="Ankyrin repeat-containing domain"/>
    <property type="match status" value="3"/>
</dbReference>
<evidence type="ECO:0000256" key="1">
    <source>
        <dbReference type="ARBA" id="ARBA00022737"/>
    </source>
</evidence>
<keyword evidence="4" id="KW-0732">Signal</keyword>
<keyword evidence="1" id="KW-0677">Repeat</keyword>
<dbReference type="SMART" id="SM00248">
    <property type="entry name" value="ANK"/>
    <property type="match status" value="11"/>
</dbReference>
<evidence type="ECO:0000256" key="2">
    <source>
        <dbReference type="ARBA" id="ARBA00023043"/>
    </source>
</evidence>
<dbReference type="PROSITE" id="PS50088">
    <property type="entry name" value="ANK_REPEAT"/>
    <property type="match status" value="4"/>
</dbReference>
<evidence type="ECO:0000313" key="5">
    <source>
        <dbReference type="EMBL" id="JAC69684.1"/>
    </source>
</evidence>
<keyword evidence="2 3" id="KW-0040">ANK repeat</keyword>
<protein>
    <submittedName>
        <fullName evidence="5">Ankyrin repeat protein</fullName>
    </submittedName>
</protein>